<feature type="compositionally biased region" description="Polar residues" evidence="1">
    <location>
        <begin position="8"/>
        <end position="24"/>
    </location>
</feature>
<organism evidence="2 3">
    <name type="scientific">Trapa incisa</name>
    <dbReference type="NCBI Taxonomy" id="236973"/>
    <lineage>
        <taxon>Eukaryota</taxon>
        <taxon>Viridiplantae</taxon>
        <taxon>Streptophyta</taxon>
        <taxon>Embryophyta</taxon>
        <taxon>Tracheophyta</taxon>
        <taxon>Spermatophyta</taxon>
        <taxon>Magnoliopsida</taxon>
        <taxon>eudicotyledons</taxon>
        <taxon>Gunneridae</taxon>
        <taxon>Pentapetalae</taxon>
        <taxon>rosids</taxon>
        <taxon>malvids</taxon>
        <taxon>Myrtales</taxon>
        <taxon>Lythraceae</taxon>
        <taxon>Trapa</taxon>
    </lineage>
</organism>
<keyword evidence="3" id="KW-1185">Reference proteome</keyword>
<proteinExistence type="predicted"/>
<evidence type="ECO:0000256" key="1">
    <source>
        <dbReference type="SAM" id="MobiDB-lite"/>
    </source>
</evidence>
<sequence length="131" mass="13811">MGGHLPHQQGSQQSIGNVGSSFNFPSLEGAKSQPSAGVPLSQPGFVSNMPVQGSSQAFHNGFSMGGMSQEFLGDDFKSQGSHVPYNVADFSTQVTRSGYAVHYVTQGGQGGFSGNYLNQNTGWNSPFWCGK</sequence>
<reference evidence="2 3" key="1">
    <citation type="journal article" date="2023" name="Hortic Res">
        <title>Pangenome of water caltrop reveals structural variations and asymmetric subgenome divergence after allopolyploidization.</title>
        <authorList>
            <person name="Zhang X."/>
            <person name="Chen Y."/>
            <person name="Wang L."/>
            <person name="Yuan Y."/>
            <person name="Fang M."/>
            <person name="Shi L."/>
            <person name="Lu R."/>
            <person name="Comes H.P."/>
            <person name="Ma Y."/>
            <person name="Chen Y."/>
            <person name="Huang G."/>
            <person name="Zhou Y."/>
            <person name="Zheng Z."/>
            <person name="Qiu Y."/>
        </authorList>
    </citation>
    <scope>NUCLEOTIDE SEQUENCE [LARGE SCALE GENOMIC DNA]</scope>
    <source>
        <tissue evidence="2">Roots</tissue>
    </source>
</reference>
<evidence type="ECO:0000313" key="3">
    <source>
        <dbReference type="Proteomes" id="UP001345219"/>
    </source>
</evidence>
<accession>A0AAN7PP83</accession>
<dbReference type="EMBL" id="JAXIOK010000016">
    <property type="protein sequence ID" value="KAK4751714.1"/>
    <property type="molecule type" value="Genomic_DNA"/>
</dbReference>
<comment type="caution">
    <text evidence="2">The sequence shown here is derived from an EMBL/GenBank/DDBJ whole genome shotgun (WGS) entry which is preliminary data.</text>
</comment>
<protein>
    <submittedName>
        <fullName evidence="2">Uncharacterized protein</fullName>
    </submittedName>
</protein>
<feature type="region of interest" description="Disordered" evidence="1">
    <location>
        <begin position="1"/>
        <end position="46"/>
    </location>
</feature>
<evidence type="ECO:0000313" key="2">
    <source>
        <dbReference type="EMBL" id="KAK4751714.1"/>
    </source>
</evidence>
<gene>
    <name evidence="2" type="ORF">SAY87_020512</name>
</gene>
<dbReference type="Proteomes" id="UP001345219">
    <property type="component" value="Chromosome 16"/>
</dbReference>
<name>A0AAN7PP83_9MYRT</name>
<dbReference type="AlphaFoldDB" id="A0AAN7PP83"/>